<reference evidence="16" key="2">
    <citation type="journal article" date="2021" name="PeerJ">
        <title>Extensive microbial diversity within the chicken gut microbiome revealed by metagenomics and culture.</title>
        <authorList>
            <person name="Gilroy R."/>
            <person name="Ravi A."/>
            <person name="Getino M."/>
            <person name="Pursley I."/>
            <person name="Horton D.L."/>
            <person name="Alikhan N.F."/>
            <person name="Baker D."/>
            <person name="Gharbi K."/>
            <person name="Hall N."/>
            <person name="Watson M."/>
            <person name="Adriaenssens E.M."/>
            <person name="Foster-Nyarko E."/>
            <person name="Jarju S."/>
            <person name="Secka A."/>
            <person name="Antonio M."/>
            <person name="Oren A."/>
            <person name="Chaudhuri R.R."/>
            <person name="La Ragione R."/>
            <person name="Hildebrand F."/>
            <person name="Pallen M.J."/>
        </authorList>
    </citation>
    <scope>NUCLEOTIDE SEQUENCE</scope>
    <source>
        <strain evidence="16">CHK191-8634</strain>
    </source>
</reference>
<evidence type="ECO:0000313" key="17">
    <source>
        <dbReference type="Proteomes" id="UP000824073"/>
    </source>
</evidence>
<keyword evidence="13" id="KW-1133">Transmembrane helix</keyword>
<evidence type="ECO:0000256" key="5">
    <source>
        <dbReference type="ARBA" id="ARBA00022475"/>
    </source>
</evidence>
<dbReference type="CDD" id="cd00075">
    <property type="entry name" value="HATPase"/>
    <property type="match status" value="1"/>
</dbReference>
<dbReference type="Gene3D" id="1.10.287.130">
    <property type="match status" value="1"/>
</dbReference>
<comment type="caution">
    <text evidence="16">The sequence shown here is derived from an EMBL/GenBank/DDBJ whole genome shotgun (WGS) entry which is preliminary data.</text>
</comment>
<name>A0A9D1ISR9_9CLOT</name>
<dbReference type="InterPro" id="IPR005467">
    <property type="entry name" value="His_kinase_dom"/>
</dbReference>
<keyword evidence="9 16" id="KW-0418">Kinase</keyword>
<dbReference type="SMART" id="SM00387">
    <property type="entry name" value="HATPase_c"/>
    <property type="match status" value="1"/>
</dbReference>
<keyword evidence="8" id="KW-0547">Nucleotide-binding</keyword>
<feature type="transmembrane region" description="Helical" evidence="13">
    <location>
        <begin position="181"/>
        <end position="200"/>
    </location>
</feature>
<dbReference type="FunFam" id="3.30.565.10:FF:000023">
    <property type="entry name" value="PAS domain-containing sensor histidine kinase"/>
    <property type="match status" value="1"/>
</dbReference>
<dbReference type="CDD" id="cd00082">
    <property type="entry name" value="HisKA"/>
    <property type="match status" value="1"/>
</dbReference>
<dbReference type="GO" id="GO:0004721">
    <property type="term" value="F:phosphoprotein phosphatase activity"/>
    <property type="evidence" value="ECO:0007669"/>
    <property type="project" value="TreeGrafter"/>
</dbReference>
<dbReference type="Pfam" id="PF02518">
    <property type="entry name" value="HATPase_c"/>
    <property type="match status" value="1"/>
</dbReference>
<evidence type="ECO:0000256" key="12">
    <source>
        <dbReference type="ARBA" id="ARBA00023136"/>
    </source>
</evidence>
<dbReference type="PANTHER" id="PTHR45453:SF1">
    <property type="entry name" value="PHOSPHATE REGULON SENSOR PROTEIN PHOR"/>
    <property type="match status" value="1"/>
</dbReference>
<dbReference type="InterPro" id="IPR003660">
    <property type="entry name" value="HAMP_dom"/>
</dbReference>
<keyword evidence="7" id="KW-0808">Transferase</keyword>
<dbReference type="SMART" id="SM00388">
    <property type="entry name" value="HisKA"/>
    <property type="match status" value="1"/>
</dbReference>
<dbReference type="InterPro" id="IPR004358">
    <property type="entry name" value="Sig_transdc_His_kin-like_C"/>
</dbReference>
<keyword evidence="13" id="KW-0812">Transmembrane</keyword>
<evidence type="ECO:0000256" key="7">
    <source>
        <dbReference type="ARBA" id="ARBA00022679"/>
    </source>
</evidence>
<proteinExistence type="predicted"/>
<keyword evidence="11" id="KW-0902">Two-component regulatory system</keyword>
<comment type="subcellular location">
    <subcellularLocation>
        <location evidence="2">Cell membrane</location>
    </subcellularLocation>
    <subcellularLocation>
        <location evidence="3">Membrane raft</location>
        <topology evidence="3">Multi-pass membrane protein</topology>
    </subcellularLocation>
</comment>
<dbReference type="PANTHER" id="PTHR45453">
    <property type="entry name" value="PHOSPHATE REGULON SENSOR PROTEIN PHOR"/>
    <property type="match status" value="1"/>
</dbReference>
<dbReference type="Gene3D" id="6.10.340.10">
    <property type="match status" value="1"/>
</dbReference>
<evidence type="ECO:0000256" key="4">
    <source>
        <dbReference type="ARBA" id="ARBA00012438"/>
    </source>
</evidence>
<comment type="catalytic activity">
    <reaction evidence="1">
        <text>ATP + protein L-histidine = ADP + protein N-phospho-L-histidine.</text>
        <dbReference type="EC" id="2.7.13.3"/>
    </reaction>
</comment>
<gene>
    <name evidence="16" type="ORF">IAB67_02710</name>
</gene>
<evidence type="ECO:0000259" key="15">
    <source>
        <dbReference type="PROSITE" id="PS50885"/>
    </source>
</evidence>
<evidence type="ECO:0000313" key="16">
    <source>
        <dbReference type="EMBL" id="HIU43190.1"/>
    </source>
</evidence>
<evidence type="ECO:0000256" key="2">
    <source>
        <dbReference type="ARBA" id="ARBA00004236"/>
    </source>
</evidence>
<evidence type="ECO:0000256" key="9">
    <source>
        <dbReference type="ARBA" id="ARBA00022777"/>
    </source>
</evidence>
<evidence type="ECO:0000259" key="14">
    <source>
        <dbReference type="PROSITE" id="PS50109"/>
    </source>
</evidence>
<keyword evidence="12 13" id="KW-0472">Membrane</keyword>
<dbReference type="EC" id="2.7.13.3" evidence="4"/>
<dbReference type="FunFam" id="1.10.287.130:FF:000001">
    <property type="entry name" value="Two-component sensor histidine kinase"/>
    <property type="match status" value="1"/>
</dbReference>
<dbReference type="GO" id="GO:0045121">
    <property type="term" value="C:membrane raft"/>
    <property type="evidence" value="ECO:0007669"/>
    <property type="project" value="UniProtKB-SubCell"/>
</dbReference>
<accession>A0A9D1ISR9</accession>
<dbReference type="GO" id="GO:0005524">
    <property type="term" value="F:ATP binding"/>
    <property type="evidence" value="ECO:0007669"/>
    <property type="project" value="UniProtKB-KW"/>
</dbReference>
<feature type="domain" description="Histidine kinase" evidence="14">
    <location>
        <begin position="258"/>
        <end position="474"/>
    </location>
</feature>
<keyword evidence="6" id="KW-0597">Phosphoprotein</keyword>
<evidence type="ECO:0000256" key="6">
    <source>
        <dbReference type="ARBA" id="ARBA00022553"/>
    </source>
</evidence>
<protein>
    <recommendedName>
        <fullName evidence="4">histidine kinase</fullName>
        <ecNumber evidence="4">2.7.13.3</ecNumber>
    </recommendedName>
</protein>
<dbReference type="AlphaFoldDB" id="A0A9D1ISR9"/>
<dbReference type="CDD" id="cd06225">
    <property type="entry name" value="HAMP"/>
    <property type="match status" value="1"/>
</dbReference>
<dbReference type="PRINTS" id="PR00344">
    <property type="entry name" value="BCTRLSENSOR"/>
</dbReference>
<reference evidence="16" key="1">
    <citation type="submission" date="2020-10" db="EMBL/GenBank/DDBJ databases">
        <authorList>
            <person name="Gilroy R."/>
        </authorList>
    </citation>
    <scope>NUCLEOTIDE SEQUENCE</scope>
    <source>
        <strain evidence="16">CHK191-8634</strain>
    </source>
</reference>
<dbReference type="InterPro" id="IPR003661">
    <property type="entry name" value="HisK_dim/P_dom"/>
</dbReference>
<organism evidence="16 17">
    <name type="scientific">Candidatus Ventrousia excrementavium</name>
    <dbReference type="NCBI Taxonomy" id="2840961"/>
    <lineage>
        <taxon>Bacteria</taxon>
        <taxon>Bacillati</taxon>
        <taxon>Bacillota</taxon>
        <taxon>Clostridia</taxon>
        <taxon>Eubacteriales</taxon>
        <taxon>Clostridiaceae</taxon>
        <taxon>Clostridiaceae incertae sedis</taxon>
        <taxon>Candidatus Ventrousia</taxon>
    </lineage>
</organism>
<evidence type="ECO:0000256" key="8">
    <source>
        <dbReference type="ARBA" id="ARBA00022741"/>
    </source>
</evidence>
<evidence type="ECO:0000256" key="11">
    <source>
        <dbReference type="ARBA" id="ARBA00023012"/>
    </source>
</evidence>
<dbReference type="Gene3D" id="3.30.565.10">
    <property type="entry name" value="Histidine kinase-like ATPase, C-terminal domain"/>
    <property type="match status" value="1"/>
</dbReference>
<dbReference type="GO" id="GO:0000155">
    <property type="term" value="F:phosphorelay sensor kinase activity"/>
    <property type="evidence" value="ECO:0007669"/>
    <property type="project" value="InterPro"/>
</dbReference>
<dbReference type="Pfam" id="PF00512">
    <property type="entry name" value="HisKA"/>
    <property type="match status" value="1"/>
</dbReference>
<evidence type="ECO:0000256" key="10">
    <source>
        <dbReference type="ARBA" id="ARBA00022840"/>
    </source>
</evidence>
<dbReference type="InterPro" id="IPR036097">
    <property type="entry name" value="HisK_dim/P_sf"/>
</dbReference>
<dbReference type="EMBL" id="DVMR01000030">
    <property type="protein sequence ID" value="HIU43190.1"/>
    <property type="molecule type" value="Genomic_DNA"/>
</dbReference>
<sequence length="480" mass="53514">MDKSRFGWLRRLLSSLRFRISAAFVVLLAAVLVIINYYPVQLMREQVITTKETELSSAATTLAAALEGYTELTEDNVYNTVRLLDVMRERRILVTDAGGIVIYDSSQTAAVVGRLALFPEVIAALSGRDVFRCRYSETGFESCAAVPVMRGSKAAGAVYFYDYDTEQAARLRETQGDLRNLSAVLTVVSSLGIAVFMLIFSRRLGLLLRGVKRVGQGEYSYKIQMRGEDELSAIGSEFNVLTGQIQKNEEQRRQFVSDASHELKTPLASIRLLSDSILQTENISREDVREFLIDINEEIERLTRISESLLDLTRLDAMPPARPVPCDVDATVSKCAELLRGSAGQYEVRIEQHSSGAHFILADPDGLYQVIFNLMENAVKYNRRGGSVVVEVSEDKDMTVLCVRDTGIGIPQEHLNNIFRRFYRVDKTRSRATGGTGLGLAIVDEWVKNLGGRIEVKSEYGRGSEFIVRFVSYRKGGAGQ</sequence>
<feature type="domain" description="HAMP" evidence="15">
    <location>
        <begin position="198"/>
        <end position="250"/>
    </location>
</feature>
<dbReference type="InterPro" id="IPR050351">
    <property type="entry name" value="BphY/WalK/GraS-like"/>
</dbReference>
<dbReference type="PROSITE" id="PS50109">
    <property type="entry name" value="HIS_KIN"/>
    <property type="match status" value="1"/>
</dbReference>
<keyword evidence="5" id="KW-1003">Cell membrane</keyword>
<feature type="transmembrane region" description="Helical" evidence="13">
    <location>
        <begin position="20"/>
        <end position="38"/>
    </location>
</feature>
<dbReference type="Pfam" id="PF00672">
    <property type="entry name" value="HAMP"/>
    <property type="match status" value="1"/>
</dbReference>
<dbReference type="InterPro" id="IPR036890">
    <property type="entry name" value="HATPase_C_sf"/>
</dbReference>
<evidence type="ECO:0000256" key="13">
    <source>
        <dbReference type="SAM" id="Phobius"/>
    </source>
</evidence>
<dbReference type="PROSITE" id="PS50885">
    <property type="entry name" value="HAMP"/>
    <property type="match status" value="1"/>
</dbReference>
<dbReference type="GO" id="GO:0005886">
    <property type="term" value="C:plasma membrane"/>
    <property type="evidence" value="ECO:0007669"/>
    <property type="project" value="UniProtKB-SubCell"/>
</dbReference>
<dbReference type="InterPro" id="IPR003594">
    <property type="entry name" value="HATPase_dom"/>
</dbReference>
<evidence type="ECO:0000256" key="1">
    <source>
        <dbReference type="ARBA" id="ARBA00000085"/>
    </source>
</evidence>
<keyword evidence="10" id="KW-0067">ATP-binding</keyword>
<dbReference type="Proteomes" id="UP000824073">
    <property type="component" value="Unassembled WGS sequence"/>
</dbReference>
<dbReference type="GO" id="GO:0016036">
    <property type="term" value="P:cellular response to phosphate starvation"/>
    <property type="evidence" value="ECO:0007669"/>
    <property type="project" value="TreeGrafter"/>
</dbReference>
<evidence type="ECO:0000256" key="3">
    <source>
        <dbReference type="ARBA" id="ARBA00004314"/>
    </source>
</evidence>
<dbReference type="SUPFAM" id="SSF55874">
    <property type="entry name" value="ATPase domain of HSP90 chaperone/DNA topoisomerase II/histidine kinase"/>
    <property type="match status" value="1"/>
</dbReference>
<dbReference type="SUPFAM" id="SSF47384">
    <property type="entry name" value="Homodimeric domain of signal transducing histidine kinase"/>
    <property type="match status" value="1"/>
</dbReference>